<feature type="transmembrane region" description="Helical" evidence="2">
    <location>
        <begin position="177"/>
        <end position="201"/>
    </location>
</feature>
<evidence type="ECO:0000313" key="4">
    <source>
        <dbReference type="Proteomes" id="UP000621266"/>
    </source>
</evidence>
<feature type="transmembrane region" description="Helical" evidence="2">
    <location>
        <begin position="235"/>
        <end position="257"/>
    </location>
</feature>
<dbReference type="EMBL" id="WHPN01000376">
    <property type="protein sequence ID" value="KAF4406251.1"/>
    <property type="molecule type" value="Genomic_DNA"/>
</dbReference>
<keyword evidence="2" id="KW-1133">Transmembrane helix</keyword>
<feature type="compositionally biased region" description="Low complexity" evidence="1">
    <location>
        <begin position="1"/>
        <end position="24"/>
    </location>
</feature>
<name>A0ABQ7FEJ9_9ACTN</name>
<feature type="region of interest" description="Disordered" evidence="1">
    <location>
        <begin position="1"/>
        <end position="28"/>
    </location>
</feature>
<keyword evidence="2" id="KW-0812">Transmembrane</keyword>
<accession>A0ABQ7FEJ9</accession>
<reference evidence="3 4" key="1">
    <citation type="submission" date="2019-10" db="EMBL/GenBank/DDBJ databases">
        <title>Streptomyces tenebrisbrunneis sp.nov., an endogenous actinomycete isolated from of Lycium ruthenicum.</title>
        <authorList>
            <person name="Ma L."/>
        </authorList>
    </citation>
    <scope>NUCLEOTIDE SEQUENCE [LARGE SCALE GENOMIC DNA]</scope>
    <source>
        <strain evidence="3 4">TRM 66187</strain>
    </source>
</reference>
<protein>
    <recommendedName>
        <fullName evidence="5">Integral membrane protein</fullName>
    </recommendedName>
</protein>
<evidence type="ECO:0000256" key="1">
    <source>
        <dbReference type="SAM" id="MobiDB-lite"/>
    </source>
</evidence>
<feature type="transmembrane region" description="Helical" evidence="2">
    <location>
        <begin position="340"/>
        <end position="360"/>
    </location>
</feature>
<feature type="transmembrane region" description="Helical" evidence="2">
    <location>
        <begin position="44"/>
        <end position="66"/>
    </location>
</feature>
<evidence type="ECO:0000313" key="3">
    <source>
        <dbReference type="EMBL" id="KAF4406251.1"/>
    </source>
</evidence>
<feature type="transmembrane region" description="Helical" evidence="2">
    <location>
        <begin position="303"/>
        <end position="320"/>
    </location>
</feature>
<keyword evidence="4" id="KW-1185">Reference proteome</keyword>
<dbReference type="Pfam" id="PF19877">
    <property type="entry name" value="DUF6350"/>
    <property type="match status" value="1"/>
</dbReference>
<feature type="transmembrane region" description="Helical" evidence="2">
    <location>
        <begin position="421"/>
        <end position="439"/>
    </location>
</feature>
<organism evidence="3 4">
    <name type="scientific">Streptomyces lycii</name>
    <dbReference type="NCBI Taxonomy" id="2654337"/>
    <lineage>
        <taxon>Bacteria</taxon>
        <taxon>Bacillati</taxon>
        <taxon>Actinomycetota</taxon>
        <taxon>Actinomycetes</taxon>
        <taxon>Kitasatosporales</taxon>
        <taxon>Streptomycetaceae</taxon>
        <taxon>Streptomyces</taxon>
    </lineage>
</organism>
<dbReference type="InterPro" id="IPR045931">
    <property type="entry name" value="DUF6350"/>
</dbReference>
<feature type="transmembrane region" description="Helical" evidence="2">
    <location>
        <begin position="142"/>
        <end position="165"/>
    </location>
</feature>
<evidence type="ECO:0000256" key="2">
    <source>
        <dbReference type="SAM" id="Phobius"/>
    </source>
</evidence>
<evidence type="ECO:0008006" key="5">
    <source>
        <dbReference type="Google" id="ProtNLM"/>
    </source>
</evidence>
<gene>
    <name evidence="3" type="ORF">GCU69_25995</name>
</gene>
<proteinExistence type="predicted"/>
<feature type="transmembrane region" description="Helical" evidence="2">
    <location>
        <begin position="277"/>
        <end position="296"/>
    </location>
</feature>
<feature type="transmembrane region" description="Helical" evidence="2">
    <location>
        <begin position="381"/>
        <end position="401"/>
    </location>
</feature>
<sequence>MTRANPPGVLPSAPAAPPSSAGRAVRPEPAPAARLSAAAAGAGGGATAAGLGLGGLVVVVLLLWVVSPYPDGDADGALRGAAGLWLLGHGADLVRNAGPAGAGGPVGVSPLLVGALPLWLLHRTARRAAAPERDGAGGPGTTSFGTLAGLWAGYLLVVLGAAVLARGGPLGPAAAPATAVFPAVFAALAVLSGAWAAGGLAGQRLPAGVRGGIARVPGPLRALLPPRRTGTAVRAALTGTAALLGGGALLAGGSLVWHGVATGTAFPGAAEPWPGRIALLLLCLALAPNAAVWGAAYGLGPGFTLGAGSLATPLGAAGYPPLPYFPLLSALPGQGPGTPLTWAAVTVPVLAGVAVGRSTARAAVAARRAGEPVPGWRETALTGLYAAVCCGGCAALLAAVAGGPLGTEALARFGPDPWRTGGAAALWTAALALPVSLALRAWWLRRDRTAAAAA</sequence>
<keyword evidence="2" id="KW-0472">Membrane</keyword>
<feature type="transmembrane region" description="Helical" evidence="2">
    <location>
        <begin position="102"/>
        <end position="121"/>
    </location>
</feature>
<dbReference type="Proteomes" id="UP000621266">
    <property type="component" value="Unassembled WGS sequence"/>
</dbReference>
<comment type="caution">
    <text evidence="3">The sequence shown here is derived from an EMBL/GenBank/DDBJ whole genome shotgun (WGS) entry which is preliminary data.</text>
</comment>
<dbReference type="RefSeq" id="WP_156207313.1">
    <property type="nucleotide sequence ID" value="NZ_WHPN01000376.1"/>
</dbReference>